<dbReference type="InterPro" id="IPR036390">
    <property type="entry name" value="WH_DNA-bd_sf"/>
</dbReference>
<protein>
    <recommendedName>
        <fullName evidence="6">HSF-type DNA-binding domain-containing protein</fullName>
    </recommendedName>
</protein>
<organism evidence="7 8">
    <name type="scientific">Cylindrotheca closterium</name>
    <dbReference type="NCBI Taxonomy" id="2856"/>
    <lineage>
        <taxon>Eukaryota</taxon>
        <taxon>Sar</taxon>
        <taxon>Stramenopiles</taxon>
        <taxon>Ochrophyta</taxon>
        <taxon>Bacillariophyta</taxon>
        <taxon>Bacillariophyceae</taxon>
        <taxon>Bacillariophycidae</taxon>
        <taxon>Bacillariales</taxon>
        <taxon>Bacillariaceae</taxon>
        <taxon>Cylindrotheca</taxon>
    </lineage>
</organism>
<keyword evidence="3" id="KW-0539">Nucleus</keyword>
<comment type="similarity">
    <text evidence="4">Belongs to the HSF family.</text>
</comment>
<dbReference type="GO" id="GO:0003700">
    <property type="term" value="F:DNA-binding transcription factor activity"/>
    <property type="evidence" value="ECO:0007669"/>
    <property type="project" value="InterPro"/>
</dbReference>
<name>A0AAD2CG62_9STRA</name>
<evidence type="ECO:0000256" key="1">
    <source>
        <dbReference type="ARBA" id="ARBA00004123"/>
    </source>
</evidence>
<dbReference type="Gene3D" id="1.10.10.10">
    <property type="entry name" value="Winged helix-like DNA-binding domain superfamily/Winged helix DNA-binding domain"/>
    <property type="match status" value="1"/>
</dbReference>
<evidence type="ECO:0000256" key="2">
    <source>
        <dbReference type="ARBA" id="ARBA00023125"/>
    </source>
</evidence>
<comment type="caution">
    <text evidence="7">The sequence shown here is derived from an EMBL/GenBank/DDBJ whole genome shotgun (WGS) entry which is preliminary data.</text>
</comment>
<sequence>MMMSRNEETRTTMSVVPLTVKEDESFVRSHPDDLATEEVDGRKRFKRKRSPTTSFPIILYDLLQEAESKGYSNTISWLPDGARFQIHQPAKFRDEIMTKYFRQTKLESFTRQLYIYGFSKDAGFKKEDMVFAHQEFQRGNIDACRNIGRNQSGDRRVKRKEAKSSGSASIVQLQQAMVDQRRQNDTTASAITADQRRSRNAFVPSWLEDNQEGELGTAINLASGDTNIRHLTPFNGSERSTTSTAVSNLDLEPRPIEEMLHDYRSFKKTH</sequence>
<accession>A0AAD2CG62</accession>
<feature type="region of interest" description="Disordered" evidence="5">
    <location>
        <begin position="147"/>
        <end position="169"/>
    </location>
</feature>
<dbReference type="GO" id="GO:0005634">
    <property type="term" value="C:nucleus"/>
    <property type="evidence" value="ECO:0007669"/>
    <property type="project" value="UniProtKB-SubCell"/>
</dbReference>
<dbReference type="Proteomes" id="UP001295423">
    <property type="component" value="Unassembled WGS sequence"/>
</dbReference>
<evidence type="ECO:0000313" key="8">
    <source>
        <dbReference type="Proteomes" id="UP001295423"/>
    </source>
</evidence>
<proteinExistence type="inferred from homology"/>
<reference evidence="7" key="1">
    <citation type="submission" date="2023-08" db="EMBL/GenBank/DDBJ databases">
        <authorList>
            <person name="Audoor S."/>
            <person name="Bilcke G."/>
        </authorList>
    </citation>
    <scope>NUCLEOTIDE SEQUENCE</scope>
</reference>
<evidence type="ECO:0000259" key="6">
    <source>
        <dbReference type="SMART" id="SM00415"/>
    </source>
</evidence>
<feature type="domain" description="HSF-type DNA-binding" evidence="6">
    <location>
        <begin position="51"/>
        <end position="150"/>
    </location>
</feature>
<dbReference type="SUPFAM" id="SSF46785">
    <property type="entry name" value="Winged helix' DNA-binding domain"/>
    <property type="match status" value="1"/>
</dbReference>
<dbReference type="PANTHER" id="PTHR10015">
    <property type="entry name" value="HEAT SHOCK TRANSCRIPTION FACTOR"/>
    <property type="match status" value="1"/>
</dbReference>
<dbReference type="AlphaFoldDB" id="A0AAD2CG62"/>
<dbReference type="PANTHER" id="PTHR10015:SF206">
    <property type="entry name" value="HSF-TYPE DNA-BINDING DOMAIN-CONTAINING PROTEIN"/>
    <property type="match status" value="1"/>
</dbReference>
<keyword evidence="8" id="KW-1185">Reference proteome</keyword>
<evidence type="ECO:0000256" key="4">
    <source>
        <dbReference type="RuleBase" id="RU004020"/>
    </source>
</evidence>
<keyword evidence="2" id="KW-0238">DNA-binding</keyword>
<dbReference type="GO" id="GO:0043565">
    <property type="term" value="F:sequence-specific DNA binding"/>
    <property type="evidence" value="ECO:0007669"/>
    <property type="project" value="InterPro"/>
</dbReference>
<evidence type="ECO:0000256" key="5">
    <source>
        <dbReference type="SAM" id="MobiDB-lite"/>
    </source>
</evidence>
<comment type="subcellular location">
    <subcellularLocation>
        <location evidence="1">Nucleus</location>
    </subcellularLocation>
</comment>
<dbReference type="InterPro" id="IPR036388">
    <property type="entry name" value="WH-like_DNA-bd_sf"/>
</dbReference>
<dbReference type="InterPro" id="IPR000232">
    <property type="entry name" value="HSF_DNA-bd"/>
</dbReference>
<evidence type="ECO:0000256" key="3">
    <source>
        <dbReference type="ARBA" id="ARBA00023242"/>
    </source>
</evidence>
<dbReference type="Pfam" id="PF00447">
    <property type="entry name" value="HSF_DNA-bind"/>
    <property type="match status" value="1"/>
</dbReference>
<gene>
    <name evidence="7" type="ORF">CYCCA115_LOCUS3027</name>
</gene>
<dbReference type="SMART" id="SM00415">
    <property type="entry name" value="HSF"/>
    <property type="match status" value="1"/>
</dbReference>
<dbReference type="EMBL" id="CAKOGP040000224">
    <property type="protein sequence ID" value="CAJ1932816.1"/>
    <property type="molecule type" value="Genomic_DNA"/>
</dbReference>
<evidence type="ECO:0000313" key="7">
    <source>
        <dbReference type="EMBL" id="CAJ1932816.1"/>
    </source>
</evidence>